<dbReference type="GO" id="GO:0004519">
    <property type="term" value="F:endonuclease activity"/>
    <property type="evidence" value="ECO:0007669"/>
    <property type="project" value="UniProtKB-KW"/>
</dbReference>
<keyword evidence="5" id="KW-0255">Endonuclease</keyword>
<evidence type="ECO:0000313" key="8">
    <source>
        <dbReference type="EMBL" id="OGG54695.1"/>
    </source>
</evidence>
<evidence type="ECO:0000256" key="5">
    <source>
        <dbReference type="ARBA" id="ARBA00022759"/>
    </source>
</evidence>
<accession>A0A1F6CZX3</accession>
<dbReference type="SUPFAM" id="SSF55486">
    <property type="entry name" value="Metalloproteases ('zincins'), catalytic domain"/>
    <property type="match status" value="1"/>
</dbReference>
<evidence type="ECO:0000256" key="3">
    <source>
        <dbReference type="ARBA" id="ARBA00022722"/>
    </source>
</evidence>
<dbReference type="NCBIfam" id="TIGR00043">
    <property type="entry name" value="rRNA maturation RNase YbeY"/>
    <property type="match status" value="1"/>
</dbReference>
<dbReference type="Pfam" id="PF02130">
    <property type="entry name" value="YbeY"/>
    <property type="match status" value="1"/>
</dbReference>
<evidence type="ECO:0000256" key="1">
    <source>
        <dbReference type="ARBA" id="ARBA00001947"/>
    </source>
</evidence>
<protein>
    <submittedName>
        <fullName evidence="8">rRNA maturation RNase YbeY</fullName>
    </submittedName>
</protein>
<comment type="similarity">
    <text evidence="2">Belongs to the endoribonuclease YbeY family.</text>
</comment>
<dbReference type="Proteomes" id="UP000177659">
    <property type="component" value="Unassembled WGS sequence"/>
</dbReference>
<dbReference type="GO" id="GO:0004222">
    <property type="term" value="F:metalloendopeptidase activity"/>
    <property type="evidence" value="ECO:0007669"/>
    <property type="project" value="InterPro"/>
</dbReference>
<comment type="cofactor">
    <cofactor evidence="1">
        <name>Zn(2+)</name>
        <dbReference type="ChEBI" id="CHEBI:29105"/>
    </cofactor>
</comment>
<gene>
    <name evidence="8" type="ORF">A3D62_03350</name>
</gene>
<comment type="caution">
    <text evidence="8">The sequence shown here is derived from an EMBL/GenBank/DDBJ whole genome shotgun (WGS) entry which is preliminary data.</text>
</comment>
<dbReference type="GO" id="GO:0046872">
    <property type="term" value="F:metal ion binding"/>
    <property type="evidence" value="ECO:0007669"/>
    <property type="project" value="UniProtKB-KW"/>
</dbReference>
<dbReference type="Gene3D" id="3.40.390.30">
    <property type="entry name" value="Metalloproteases ('zincins'), catalytic domain"/>
    <property type="match status" value="1"/>
</dbReference>
<evidence type="ECO:0000313" key="9">
    <source>
        <dbReference type="Proteomes" id="UP000177659"/>
    </source>
</evidence>
<name>A0A1F6CZX3_9BACT</name>
<evidence type="ECO:0000256" key="4">
    <source>
        <dbReference type="ARBA" id="ARBA00022723"/>
    </source>
</evidence>
<keyword evidence="3" id="KW-0540">Nuclease</keyword>
<dbReference type="InterPro" id="IPR023091">
    <property type="entry name" value="MetalPrtase_cat_dom_sf_prd"/>
</dbReference>
<sequence length="128" mass="14605">MAADNFSITKTTKGKLPRLPFAAIKDAVIGKSYNVSLVFIGDKRAQFLNRAYRRTSYIPNVLSFLLSKKEGEIFLNARQAKREAKRDSVSYRSYVGFLFIHGLLHLKGNSHGSTMDVLELQYRKRFSL</sequence>
<evidence type="ECO:0000256" key="2">
    <source>
        <dbReference type="ARBA" id="ARBA00010875"/>
    </source>
</evidence>
<keyword evidence="7" id="KW-0862">Zinc</keyword>
<dbReference type="AlphaFoldDB" id="A0A1F6CZX3"/>
<dbReference type="EMBL" id="MFLC01000034">
    <property type="protein sequence ID" value="OGG54695.1"/>
    <property type="molecule type" value="Genomic_DNA"/>
</dbReference>
<dbReference type="GO" id="GO:0006364">
    <property type="term" value="P:rRNA processing"/>
    <property type="evidence" value="ECO:0007669"/>
    <property type="project" value="InterPro"/>
</dbReference>
<dbReference type="InterPro" id="IPR002036">
    <property type="entry name" value="YbeY"/>
</dbReference>
<organism evidence="8 9">
    <name type="scientific">Candidatus Kaiserbacteria bacterium RIFCSPHIGHO2_02_FULL_49_11</name>
    <dbReference type="NCBI Taxonomy" id="1798489"/>
    <lineage>
        <taxon>Bacteria</taxon>
        <taxon>Candidatus Kaiseribacteriota</taxon>
    </lineage>
</organism>
<reference evidence="8 9" key="1">
    <citation type="journal article" date="2016" name="Nat. Commun.">
        <title>Thousands of microbial genomes shed light on interconnected biogeochemical processes in an aquifer system.</title>
        <authorList>
            <person name="Anantharaman K."/>
            <person name="Brown C.T."/>
            <person name="Hug L.A."/>
            <person name="Sharon I."/>
            <person name="Castelle C.J."/>
            <person name="Probst A.J."/>
            <person name="Thomas B.C."/>
            <person name="Singh A."/>
            <person name="Wilkins M.J."/>
            <person name="Karaoz U."/>
            <person name="Brodie E.L."/>
            <person name="Williams K.H."/>
            <person name="Hubbard S.S."/>
            <person name="Banfield J.F."/>
        </authorList>
    </citation>
    <scope>NUCLEOTIDE SEQUENCE [LARGE SCALE GENOMIC DNA]</scope>
</reference>
<proteinExistence type="inferred from homology"/>
<keyword evidence="4" id="KW-0479">Metal-binding</keyword>
<evidence type="ECO:0000256" key="6">
    <source>
        <dbReference type="ARBA" id="ARBA00022801"/>
    </source>
</evidence>
<keyword evidence="6" id="KW-0378">Hydrolase</keyword>
<evidence type="ECO:0000256" key="7">
    <source>
        <dbReference type="ARBA" id="ARBA00022833"/>
    </source>
</evidence>